<dbReference type="EMBL" id="CP071060">
    <property type="protein sequence ID" value="QSI78788.1"/>
    <property type="molecule type" value="Genomic_DNA"/>
</dbReference>
<reference evidence="3 4" key="1">
    <citation type="submission" date="2021-02" db="EMBL/GenBank/DDBJ databases">
        <title>Niveibacterium changnyeongensis HC41.</title>
        <authorList>
            <person name="Kang M."/>
        </authorList>
    </citation>
    <scope>NUCLEOTIDE SEQUENCE [LARGE SCALE GENOMIC DNA]</scope>
    <source>
        <strain evidence="3 4">HC41</strain>
    </source>
</reference>
<dbReference type="RefSeq" id="WP_206256157.1">
    <property type="nucleotide sequence ID" value="NZ_CP071060.1"/>
</dbReference>
<keyword evidence="4" id="KW-1185">Reference proteome</keyword>
<gene>
    <name evidence="3" type="ORF">JY500_09355</name>
</gene>
<evidence type="ECO:0000259" key="2">
    <source>
        <dbReference type="Pfam" id="PF09851"/>
    </source>
</evidence>
<evidence type="ECO:0000313" key="3">
    <source>
        <dbReference type="EMBL" id="QSI78788.1"/>
    </source>
</evidence>
<dbReference type="Proteomes" id="UP000663570">
    <property type="component" value="Chromosome"/>
</dbReference>
<proteinExistence type="predicted"/>
<feature type="chain" id="PRO_5046012609" evidence="1">
    <location>
        <begin position="30"/>
        <end position="285"/>
    </location>
</feature>
<evidence type="ECO:0000256" key="1">
    <source>
        <dbReference type="SAM" id="SignalP"/>
    </source>
</evidence>
<sequence>MQHKRMKSRFLATLALAMTATLVTPTVQAGWFDQSLFGPSDEKRLNEWAKSPEKKMTWGEWDFIRLATRGDGSKPNAHPVQLNVKQVAAALASIQGMPFKDVKSLFSDSEVERLSQAVVAGLKNATPDQELVFVSTGQHAWTGLVAPVVGNCGRIFFADGKLNVLLGMHHADFVADKQNGSRLDPKFDFGSRTLPAKNVNLTGVTEGQATLVRNDWIALTLQPDNTPAAASATPSTAPAATAAPIGDSFYTKQESRLKALQRLRDQGLITEAEFQAKRAQIIKDL</sequence>
<evidence type="ECO:0000313" key="4">
    <source>
        <dbReference type="Proteomes" id="UP000663570"/>
    </source>
</evidence>
<keyword evidence="1" id="KW-0732">Signal</keyword>
<protein>
    <submittedName>
        <fullName evidence="3">SHOCT domain-containing protein</fullName>
    </submittedName>
</protein>
<dbReference type="Pfam" id="PF09851">
    <property type="entry name" value="SHOCT"/>
    <property type="match status" value="1"/>
</dbReference>
<feature type="domain" description="SHOCT" evidence="2">
    <location>
        <begin position="256"/>
        <end position="281"/>
    </location>
</feature>
<name>A0ABX7MAP9_9RHOO</name>
<dbReference type="InterPro" id="IPR018649">
    <property type="entry name" value="SHOCT"/>
</dbReference>
<feature type="signal peptide" evidence="1">
    <location>
        <begin position="1"/>
        <end position="29"/>
    </location>
</feature>
<organism evidence="3 4">
    <name type="scientific">Niveibacterium microcysteis</name>
    <dbReference type="NCBI Taxonomy" id="2811415"/>
    <lineage>
        <taxon>Bacteria</taxon>
        <taxon>Pseudomonadati</taxon>
        <taxon>Pseudomonadota</taxon>
        <taxon>Betaproteobacteria</taxon>
        <taxon>Rhodocyclales</taxon>
        <taxon>Rhodocyclaceae</taxon>
        <taxon>Niveibacterium</taxon>
    </lineage>
</organism>
<accession>A0ABX7MAP9</accession>